<gene>
    <name evidence="2" type="ORF">HXA33_01575</name>
</gene>
<dbReference type="Gene3D" id="1.10.3210.10">
    <property type="entry name" value="Hypothetical protein af1432"/>
    <property type="match status" value="1"/>
</dbReference>
<dbReference type="PANTHER" id="PTHR43155">
    <property type="entry name" value="CYCLIC DI-GMP PHOSPHODIESTERASE PA4108-RELATED"/>
    <property type="match status" value="1"/>
</dbReference>
<feature type="domain" description="HD-GYP" evidence="1">
    <location>
        <begin position="113"/>
        <end position="309"/>
    </location>
</feature>
<sequence>MKLMPLDKITHEARLAEPIYNEEGKTLLNRGMLLSENVVERLKEKGVTFVYIEDEVTADLYPEELLTPYERQQMLTTIHKNFNDISNKMSEGATVNMDEFSQSFSKVIKEILEKVAANNEAISLLTNVISFDSSIFQHSLNVSVLSLALGKKLKLNMYELYELGLGALLHDIGKLGIPADILNKTDSLSDDEYEIMKTHTIIGFDMIRKCGTLPLLAAHCAYQHHEKGDGSGYPRQLTANEIHLYAKIISIADVFDAVTSNRVYRKALLPHEGLELLFSGANSVFDQQLVELFAKTVVIYPIGLEVQLSDGRVGIVAKTHAHLPSRPVVRVVTDSTQYDLDLSKELGVTISACEQPLIG</sequence>
<dbReference type="SMART" id="SM00471">
    <property type="entry name" value="HDc"/>
    <property type="match status" value="1"/>
</dbReference>
<keyword evidence="3" id="KW-1185">Reference proteome</keyword>
<evidence type="ECO:0000259" key="1">
    <source>
        <dbReference type="PROSITE" id="PS51832"/>
    </source>
</evidence>
<accession>A0A9Q4FY03</accession>
<dbReference type="NCBIfam" id="TIGR00277">
    <property type="entry name" value="HDIG"/>
    <property type="match status" value="1"/>
</dbReference>
<evidence type="ECO:0000313" key="2">
    <source>
        <dbReference type="EMBL" id="MCR6095239.1"/>
    </source>
</evidence>
<dbReference type="Pfam" id="PF13487">
    <property type="entry name" value="HD_5"/>
    <property type="match status" value="1"/>
</dbReference>
<dbReference type="EMBL" id="JABXYM010000001">
    <property type="protein sequence ID" value="MCR6095239.1"/>
    <property type="molecule type" value="Genomic_DNA"/>
</dbReference>
<protein>
    <submittedName>
        <fullName evidence="2">HD domain-containing protein</fullName>
    </submittedName>
</protein>
<dbReference type="AlphaFoldDB" id="A0A9Q4FY03"/>
<reference evidence="2" key="1">
    <citation type="submission" date="2020-06" db="EMBL/GenBank/DDBJ databases">
        <title>Insight into the genomes of haloalkaliphilic bacilli from Kenyan soda lakes.</title>
        <authorList>
            <person name="Mwirichia R."/>
            <person name="Villamizar G.C."/>
            <person name="Poehlein A."/>
            <person name="Mugweru J."/>
            <person name="Kipnyargis A."/>
            <person name="Kiplimo D."/>
            <person name="Orwa P."/>
            <person name="Daniel R."/>
        </authorList>
    </citation>
    <scope>NUCLEOTIDE SEQUENCE</scope>
    <source>
        <strain evidence="2">B1096_S55</strain>
    </source>
</reference>
<dbReference type="InterPro" id="IPR037522">
    <property type="entry name" value="HD_GYP_dom"/>
</dbReference>
<comment type="caution">
    <text evidence="2">The sequence shown here is derived from an EMBL/GenBank/DDBJ whole genome shotgun (WGS) entry which is preliminary data.</text>
</comment>
<dbReference type="InterPro" id="IPR006675">
    <property type="entry name" value="HDIG_dom"/>
</dbReference>
<organism evidence="2 3">
    <name type="scientific">Salipaludibacillus agaradhaerens</name>
    <name type="common">Bacillus agaradhaerens</name>
    <dbReference type="NCBI Taxonomy" id="76935"/>
    <lineage>
        <taxon>Bacteria</taxon>
        <taxon>Bacillati</taxon>
        <taxon>Bacillota</taxon>
        <taxon>Bacilli</taxon>
        <taxon>Bacillales</taxon>
        <taxon>Bacillaceae</taxon>
    </lineage>
</organism>
<dbReference type="CDD" id="cd00077">
    <property type="entry name" value="HDc"/>
    <property type="match status" value="1"/>
</dbReference>
<dbReference type="RefSeq" id="WP_257819923.1">
    <property type="nucleotide sequence ID" value="NZ_JABXYM010000001.1"/>
</dbReference>
<dbReference type="PROSITE" id="PS51832">
    <property type="entry name" value="HD_GYP"/>
    <property type="match status" value="1"/>
</dbReference>
<dbReference type="PANTHER" id="PTHR43155:SF2">
    <property type="entry name" value="CYCLIC DI-GMP PHOSPHODIESTERASE PA4108"/>
    <property type="match status" value="1"/>
</dbReference>
<evidence type="ECO:0000313" key="3">
    <source>
        <dbReference type="Proteomes" id="UP001057753"/>
    </source>
</evidence>
<name>A0A9Q4FY03_SALAG</name>
<proteinExistence type="predicted"/>
<dbReference type="SUPFAM" id="SSF109604">
    <property type="entry name" value="HD-domain/PDEase-like"/>
    <property type="match status" value="1"/>
</dbReference>
<dbReference type="InterPro" id="IPR003607">
    <property type="entry name" value="HD/PDEase_dom"/>
</dbReference>
<dbReference type="Proteomes" id="UP001057753">
    <property type="component" value="Unassembled WGS sequence"/>
</dbReference>